<evidence type="ECO:0000259" key="10">
    <source>
        <dbReference type="PROSITE" id="PS50998"/>
    </source>
</evidence>
<dbReference type="FunFam" id="4.10.740.10:FF:000001">
    <property type="entry name" value="vitamin K-dependent protein S"/>
    <property type="match status" value="1"/>
</dbReference>
<comment type="subcellular location">
    <subcellularLocation>
        <location evidence="6">Cytoplasm</location>
    </subcellularLocation>
</comment>
<keyword evidence="2 6" id="KW-0963">Cytoplasm</keyword>
<protein>
    <recommendedName>
        <fullName evidence="6">Eukaryotic translation initiation factor 3 subunit M</fullName>
        <shortName evidence="6">eIF3m</shortName>
    </recommendedName>
</protein>
<keyword evidence="12" id="KW-1185">Reference proteome</keyword>
<dbReference type="SMART" id="SM00088">
    <property type="entry name" value="PINT"/>
    <property type="match status" value="1"/>
</dbReference>
<dbReference type="HAMAP" id="MF_03012">
    <property type="entry name" value="eIF3m"/>
    <property type="match status" value="1"/>
</dbReference>
<feature type="transmembrane region" description="Helical" evidence="8">
    <location>
        <begin position="468"/>
        <end position="490"/>
    </location>
</feature>
<evidence type="ECO:0000256" key="1">
    <source>
        <dbReference type="ARBA" id="ARBA00008482"/>
    </source>
</evidence>
<dbReference type="InterPro" id="IPR035972">
    <property type="entry name" value="GLA-like_dom_SF"/>
</dbReference>
<dbReference type="InterPro" id="IPR027528">
    <property type="entry name" value="eIF3m"/>
</dbReference>
<dbReference type="AlphaFoldDB" id="A0AAW0PAA4"/>
<dbReference type="GO" id="GO:0001732">
    <property type="term" value="P:formation of cytoplasmic translation initiation complex"/>
    <property type="evidence" value="ECO:0007669"/>
    <property type="project" value="UniProtKB-UniRule"/>
</dbReference>
<dbReference type="PANTHER" id="PTHR15350">
    <property type="entry name" value="COP9 SIGNALOSOME COMPLEX SUBUNIT 7/DENDRITIC CELL PROTEIN GA17"/>
    <property type="match status" value="1"/>
</dbReference>
<keyword evidence="8" id="KW-1133">Transmembrane helix</keyword>
<evidence type="ECO:0000313" key="11">
    <source>
        <dbReference type="EMBL" id="KAK7913680.1"/>
    </source>
</evidence>
<comment type="function">
    <text evidence="6">Component of the eukaryotic translation initiation factor 3 (eIF-3) complex, which is involved in protein synthesis of a specialized repertoire of mRNAs and, together with other initiation factors, stimulates binding of mRNA and methionyl-tRNAi to the 40S ribosome. The eIF-3 complex specifically targets and initiates translation of a subset of mRNAs involved in cell proliferation.</text>
</comment>
<dbReference type="Pfam" id="PF01399">
    <property type="entry name" value="PCI"/>
    <property type="match status" value="1"/>
</dbReference>
<dbReference type="Pfam" id="PF18005">
    <property type="entry name" value="eIF3m_C_helix"/>
    <property type="match status" value="1"/>
</dbReference>
<reference evidence="12" key="1">
    <citation type="submission" date="2024-04" db="EMBL/GenBank/DDBJ databases">
        <title>Salinicola lusitanus LLJ914,a marine bacterium isolated from the Okinawa Trough.</title>
        <authorList>
            <person name="Li J."/>
        </authorList>
    </citation>
    <scope>NUCLEOTIDE SEQUENCE [LARGE SCALE GENOMIC DNA]</scope>
</reference>
<dbReference type="GO" id="GO:0003743">
    <property type="term" value="F:translation initiation factor activity"/>
    <property type="evidence" value="ECO:0007669"/>
    <property type="project" value="UniProtKB-UniRule"/>
</dbReference>
<evidence type="ECO:0000256" key="2">
    <source>
        <dbReference type="ARBA" id="ARBA00022490"/>
    </source>
</evidence>
<name>A0AAW0PAA4_9GOBI</name>
<sequence length="573" mass="64798">MSVPAFIDITEEDQASELRAYIKAKGADISEENSEGGLHVDLAQIIEACDVCLKDDDKDVESVMNSIVSLLLILETDKQEALIESLCEKLVKFREGERPSLRMQLLSNLFHGMDENTPVRYTVFCSLIKVAATCNAIAFIPTDLDQVRKWIIDWNLNTEKKHTLLRLVYEALVDCKKSDPAAKVMVELLGSYTEDNASQARVDAHRCIVRALKDPNTYLFDHLLTLKPVRFLEGELIHDLLTIFVSAKLASYIKFYQSNKDFIESLGLSHEQNMAKMRLLTFMGMAAEFKEIPFDTMQQELQIGADDVEAFVIDAVRTKMVYCKIDQTQRKVVVSHSTHRTFGKQQWQQLYDSLSSWKGAHRHGYVSEAFLSTAASAFGTSGLSESSSSEVFVDEGNANSFLGRRLLLNRFDFEIFVPGNLERECYEEVCNYEEAREVFENIPETERFWKKYTEDKGQRPSRVDVTSLLIGLIVAGVVLVFMGLLAWYFCQGKCKDDISRASSFRIRTRRSNASVIIRRLEEVSLHPVDPHIDPAQTPDAPGLPSYEQAIAKSGHYDAPPPPYPGSRPGSTRR</sequence>
<accession>A0AAW0PAA4</accession>
<dbReference type="Proteomes" id="UP001460270">
    <property type="component" value="Unassembled WGS sequence"/>
</dbReference>
<dbReference type="GO" id="GO:0033290">
    <property type="term" value="C:eukaryotic 48S preinitiation complex"/>
    <property type="evidence" value="ECO:0007669"/>
    <property type="project" value="UniProtKB-UniRule"/>
</dbReference>
<evidence type="ECO:0000256" key="8">
    <source>
        <dbReference type="SAM" id="Phobius"/>
    </source>
</evidence>
<keyword evidence="5" id="KW-1015">Disulfide bond</keyword>
<dbReference type="Pfam" id="PF00594">
    <property type="entry name" value="Gla"/>
    <property type="match status" value="1"/>
</dbReference>
<evidence type="ECO:0000259" key="9">
    <source>
        <dbReference type="PROSITE" id="PS50250"/>
    </source>
</evidence>
<dbReference type="GO" id="GO:0005509">
    <property type="term" value="F:calcium ion binding"/>
    <property type="evidence" value="ECO:0007669"/>
    <property type="project" value="InterPro"/>
</dbReference>
<feature type="domain" description="Gla" evidence="10">
    <location>
        <begin position="408"/>
        <end position="454"/>
    </location>
</feature>
<dbReference type="PROSITE" id="PS50998">
    <property type="entry name" value="GLA_2"/>
    <property type="match status" value="1"/>
</dbReference>
<dbReference type="GO" id="GO:0071541">
    <property type="term" value="C:eukaryotic translation initiation factor 3 complex, eIF3m"/>
    <property type="evidence" value="ECO:0007669"/>
    <property type="project" value="UniProtKB-UniRule"/>
</dbReference>
<dbReference type="SUPFAM" id="SSF46785">
    <property type="entry name" value="Winged helix' DNA-binding domain"/>
    <property type="match status" value="1"/>
</dbReference>
<evidence type="ECO:0000256" key="7">
    <source>
        <dbReference type="SAM" id="MobiDB-lite"/>
    </source>
</evidence>
<comment type="similarity">
    <text evidence="1">Belongs to the CSN7/EIF3M family. CSN7 subfamily.</text>
</comment>
<dbReference type="PROSITE" id="PS00011">
    <property type="entry name" value="GLA_1"/>
    <property type="match status" value="1"/>
</dbReference>
<keyword evidence="4 6" id="KW-0648">Protein biosynthesis</keyword>
<dbReference type="Gene3D" id="4.10.740.10">
    <property type="entry name" value="Coagulation Factor IX"/>
    <property type="match status" value="1"/>
</dbReference>
<evidence type="ECO:0000256" key="6">
    <source>
        <dbReference type="HAMAP-Rule" id="MF_03012"/>
    </source>
</evidence>
<evidence type="ECO:0000256" key="5">
    <source>
        <dbReference type="ARBA" id="ARBA00023157"/>
    </source>
</evidence>
<dbReference type="GO" id="GO:0016282">
    <property type="term" value="C:eukaryotic 43S preinitiation complex"/>
    <property type="evidence" value="ECO:0007669"/>
    <property type="project" value="UniProtKB-UniRule"/>
</dbReference>
<evidence type="ECO:0000313" key="12">
    <source>
        <dbReference type="Proteomes" id="UP001460270"/>
    </source>
</evidence>
<dbReference type="InterPro" id="IPR016024">
    <property type="entry name" value="ARM-type_fold"/>
</dbReference>
<dbReference type="PROSITE" id="PS50250">
    <property type="entry name" value="PCI"/>
    <property type="match status" value="1"/>
</dbReference>
<organism evidence="11 12">
    <name type="scientific">Mugilogobius chulae</name>
    <name type="common">yellowstripe goby</name>
    <dbReference type="NCBI Taxonomy" id="88201"/>
    <lineage>
        <taxon>Eukaryota</taxon>
        <taxon>Metazoa</taxon>
        <taxon>Chordata</taxon>
        <taxon>Craniata</taxon>
        <taxon>Vertebrata</taxon>
        <taxon>Euteleostomi</taxon>
        <taxon>Actinopterygii</taxon>
        <taxon>Neopterygii</taxon>
        <taxon>Teleostei</taxon>
        <taxon>Neoteleostei</taxon>
        <taxon>Acanthomorphata</taxon>
        <taxon>Gobiaria</taxon>
        <taxon>Gobiiformes</taxon>
        <taxon>Gobioidei</taxon>
        <taxon>Gobiidae</taxon>
        <taxon>Gobionellinae</taxon>
        <taxon>Mugilogobius</taxon>
    </lineage>
</organism>
<feature type="region of interest" description="Disordered" evidence="7">
    <location>
        <begin position="528"/>
        <end position="573"/>
    </location>
</feature>
<dbReference type="InterPro" id="IPR017857">
    <property type="entry name" value="Coagulation_fac-like_Gla_dom"/>
</dbReference>
<evidence type="ECO:0000256" key="4">
    <source>
        <dbReference type="ARBA" id="ARBA00022917"/>
    </source>
</evidence>
<dbReference type="InterPro" id="IPR036390">
    <property type="entry name" value="WH_DNA-bd_sf"/>
</dbReference>
<gene>
    <name evidence="6" type="primary">EIF3M</name>
    <name evidence="11" type="ORF">WMY93_013891</name>
</gene>
<keyword evidence="3 6" id="KW-0396">Initiation factor</keyword>
<evidence type="ECO:0000256" key="3">
    <source>
        <dbReference type="ARBA" id="ARBA00022540"/>
    </source>
</evidence>
<proteinExistence type="inferred from homology"/>
<comment type="similarity">
    <text evidence="6">Belongs to the eIF-3 subunit M family.</text>
</comment>
<dbReference type="InterPro" id="IPR000717">
    <property type="entry name" value="PCI_dom"/>
</dbReference>
<dbReference type="PANTHER" id="PTHR15350:SF2">
    <property type="entry name" value="EUKARYOTIC TRANSLATION INITIATION FACTOR 3 SUBUNIT M"/>
    <property type="match status" value="1"/>
</dbReference>
<dbReference type="InterPro" id="IPR000294">
    <property type="entry name" value="GLA_domain"/>
</dbReference>
<comment type="subunit">
    <text evidence="6">Component of the eukaryotic translation initiation factor 3 (eIF-3) complex, which is composed of 13 subunits: EIF3A, EIF3B, EIF3C, EIF3D, EIF3E, EIF3F, EIF3G, EIF3H, EIF3I, EIF3J, EIF3K, EIF3L and EIF3M.</text>
</comment>
<comment type="caution">
    <text evidence="11">The sequence shown here is derived from an EMBL/GenBank/DDBJ whole genome shotgun (WGS) entry which is preliminary data.</text>
</comment>
<feature type="domain" description="PCI" evidence="9">
    <location>
        <begin position="180"/>
        <end position="339"/>
    </location>
</feature>
<dbReference type="SUPFAM" id="SSF48371">
    <property type="entry name" value="ARM repeat"/>
    <property type="match status" value="1"/>
</dbReference>
<dbReference type="PRINTS" id="PR00001">
    <property type="entry name" value="GLABLOOD"/>
</dbReference>
<keyword evidence="8" id="KW-0812">Transmembrane</keyword>
<dbReference type="InterPro" id="IPR040750">
    <property type="entry name" value="eIF3m_C_helix"/>
</dbReference>
<dbReference type="EMBL" id="JBBPFD010000009">
    <property type="protein sequence ID" value="KAK7913680.1"/>
    <property type="molecule type" value="Genomic_DNA"/>
</dbReference>
<dbReference type="GO" id="GO:0005576">
    <property type="term" value="C:extracellular region"/>
    <property type="evidence" value="ECO:0007669"/>
    <property type="project" value="InterPro"/>
</dbReference>
<keyword evidence="8" id="KW-0472">Membrane</keyword>
<dbReference type="SMART" id="SM00069">
    <property type="entry name" value="GLA"/>
    <property type="match status" value="1"/>
</dbReference>
<dbReference type="InterPro" id="IPR045237">
    <property type="entry name" value="COPS7/eIF3m"/>
</dbReference>
<dbReference type="SUPFAM" id="SSF57630">
    <property type="entry name" value="GLA-domain"/>
    <property type="match status" value="1"/>
</dbReference>